<dbReference type="Proteomes" id="UP001629113">
    <property type="component" value="Unassembled WGS sequence"/>
</dbReference>
<sequence>MVKRTVDAVEDGSQAYLKRQKISSFGPTTTEQESPADEIKSARQLHQILTFDQEAGRAKRAIDTFKIFLDSVPNVATENPKRVSILKDYLELEKPSDEEDKEHIYLKDVIQTWEFAAKSNNESLSSAVSAVLANLLKTISNFLEFSEYGLRLGRTLLQKPQQELIARGLSAQKGKEHVISPALRLVREITIFDGGSLAKQVFRARDRAYKSLARNLAIRLTGDAVEDRRRPSVRTNALRLALATIKFLPADAKREFLGQRDIVSALTRDIKDDPPFMVLEILETLKTYVLKDEGLPRDAKTKVINGLSLGRFTTLYRYDQVNDDFETKRKSVEGAAHEFLILACTSANLGVLNRQSAFYPRGIDPDDGHDSGAEHIFIDLGLDSIEWMDRFIEKVPVRNTILSDVIQNLRPWSSIKQTELLLAVFRSAPELVADYFFNKKSFTFDPKLTTTWIGYSAFLFSAIQLPIPKYFGHSDRYARLPPPTSIVLESILPQPLNQKALTRCLNQPHKLVSFFAIRILVIAFKKLQEVLGMYREAATASSSVWTQAAEKLLAEFCLRCPVFEDVVKTYRGLSSTDVMQREATTKLLVLYYEIIPQIALVAKFDVSGSLSQALQTLGQEALSAQQRAMVSLELENLFQFAIFSPGMRWFTKVEDLSMSPFIAMLKLSAHAPEEVPLRKLRAVLGSVIKENQIIQMETSVSALDALVLRLKAVAQTQEEAVYHFLDNCVARSTTTPIKYIYLLEQVQSDIYGAGESGGPVSLLTMSILEQWPFLVKLADEAAMTTISQFLSDYLVSSIKIGEDERVVEAVIKKMCAEMSVASSARRTIEKSWKKIDSIKIPDPQPTMSQANDVSSSKEPASNNENANAIANIMADTKDPEEDRSALVKWTNKEVEEVIDDGHAASLIMLLSSDHLSVRKEAVTNISKLAAKVKESTFGEKEQIWLLLSEVNETAKKVIDDGPLTTIISSFASSSIAVLLDPLHCLYPKINKFLSQGPTWDLQKVPLLYKILDEAPSLDDAHYTETEWLLRYILTGLKTEADLFIFHKRRVFEKLFSLYNNAYLGPGLREKILRVFFKATTIEGGSTTLITRFSSMTWLEAQIALGGGMPLKALMEKIQESSDSKRVGAWKKGVKAVPKDRA</sequence>
<dbReference type="InterPro" id="IPR039844">
    <property type="entry name" value="URB1"/>
</dbReference>
<feature type="region of interest" description="Disordered" evidence="1">
    <location>
        <begin position="838"/>
        <end position="862"/>
    </location>
</feature>
<dbReference type="PANTHER" id="PTHR13500:SF0">
    <property type="entry name" value="NUCLEOLAR PRE-RIBOSOMAL-ASSOCIATED PROTEIN 1"/>
    <property type="match status" value="1"/>
</dbReference>
<dbReference type="InterPro" id="IPR059018">
    <property type="entry name" value="HEAT_URB1"/>
</dbReference>
<feature type="compositionally biased region" description="Polar residues" evidence="1">
    <location>
        <begin position="845"/>
        <end position="859"/>
    </location>
</feature>
<protein>
    <submittedName>
        <fullName evidence="5">Ribosome biogenesis protein Urb1</fullName>
    </submittedName>
</protein>
<dbReference type="EMBL" id="JBFCZG010000002">
    <property type="protein sequence ID" value="KAL3426044.1"/>
    <property type="molecule type" value="Genomic_DNA"/>
</dbReference>
<feature type="domain" description="URB1 C-terminal" evidence="3">
    <location>
        <begin position="904"/>
        <end position="1097"/>
    </location>
</feature>
<organism evidence="5 6">
    <name type="scientific">Phlyctema vagabunda</name>
    <dbReference type="NCBI Taxonomy" id="108571"/>
    <lineage>
        <taxon>Eukaryota</taxon>
        <taxon>Fungi</taxon>
        <taxon>Dikarya</taxon>
        <taxon>Ascomycota</taxon>
        <taxon>Pezizomycotina</taxon>
        <taxon>Leotiomycetes</taxon>
        <taxon>Helotiales</taxon>
        <taxon>Dermateaceae</taxon>
        <taxon>Phlyctema</taxon>
    </lineage>
</organism>
<keyword evidence="6" id="KW-1185">Reference proteome</keyword>
<proteinExistence type="predicted"/>
<evidence type="ECO:0000313" key="6">
    <source>
        <dbReference type="Proteomes" id="UP001629113"/>
    </source>
</evidence>
<reference evidence="5 6" key="1">
    <citation type="submission" date="2024-06" db="EMBL/GenBank/DDBJ databases">
        <title>Complete genome of Phlyctema vagabunda strain 19-DSS-EL-015.</title>
        <authorList>
            <person name="Fiorenzani C."/>
        </authorList>
    </citation>
    <scope>NUCLEOTIDE SEQUENCE [LARGE SCALE GENOMIC DNA]</scope>
    <source>
        <strain evidence="5 6">19-DSS-EL-015</strain>
    </source>
</reference>
<accession>A0ABR4PRR2</accession>
<dbReference type="InterPro" id="IPR021714">
    <property type="entry name" value="URB1_N"/>
</dbReference>
<dbReference type="Pfam" id="PF11707">
    <property type="entry name" value="Npa1"/>
    <property type="match status" value="1"/>
</dbReference>
<feature type="domain" description="URB1 N-terminal" evidence="2">
    <location>
        <begin position="106"/>
        <end position="455"/>
    </location>
</feature>
<evidence type="ECO:0000259" key="2">
    <source>
        <dbReference type="Pfam" id="PF11707"/>
    </source>
</evidence>
<evidence type="ECO:0000259" key="4">
    <source>
        <dbReference type="Pfam" id="PF26140"/>
    </source>
</evidence>
<gene>
    <name evidence="5" type="ORF">PVAG01_02835</name>
</gene>
<name>A0ABR4PRR2_9HELO</name>
<evidence type="ECO:0000256" key="1">
    <source>
        <dbReference type="SAM" id="MobiDB-lite"/>
    </source>
</evidence>
<dbReference type="Pfam" id="PF26140">
    <property type="entry name" value="HEAT_URB1"/>
    <property type="match status" value="1"/>
</dbReference>
<comment type="caution">
    <text evidence="5">The sequence shown here is derived from an EMBL/GenBank/DDBJ whole genome shotgun (WGS) entry which is preliminary data.</text>
</comment>
<feature type="domain" description="URB1 central HEAT repeat" evidence="4">
    <location>
        <begin position="644"/>
        <end position="840"/>
    </location>
</feature>
<dbReference type="SUPFAM" id="SSF48371">
    <property type="entry name" value="ARM repeat"/>
    <property type="match status" value="1"/>
</dbReference>
<evidence type="ECO:0000259" key="3">
    <source>
        <dbReference type="Pfam" id="PF16201"/>
    </source>
</evidence>
<evidence type="ECO:0000313" key="5">
    <source>
        <dbReference type="EMBL" id="KAL3426044.1"/>
    </source>
</evidence>
<dbReference type="PANTHER" id="PTHR13500">
    <property type="entry name" value="NUCLEOLAR PRERIBOSOMAL-ASSOCIATED PROTEIN 1"/>
    <property type="match status" value="1"/>
</dbReference>
<dbReference type="InterPro" id="IPR016024">
    <property type="entry name" value="ARM-type_fold"/>
</dbReference>
<dbReference type="Pfam" id="PF16201">
    <property type="entry name" value="NopRA1"/>
    <property type="match status" value="1"/>
</dbReference>
<dbReference type="InterPro" id="IPR032436">
    <property type="entry name" value="URB1_C"/>
</dbReference>